<accession>A0A4C1URC0</accession>
<gene>
    <name evidence="1" type="ORF">EVAR_23032_1</name>
</gene>
<comment type="caution">
    <text evidence="1">The sequence shown here is derived from an EMBL/GenBank/DDBJ whole genome shotgun (WGS) entry which is preliminary data.</text>
</comment>
<organism evidence="1 2">
    <name type="scientific">Eumeta variegata</name>
    <name type="common">Bagworm moth</name>
    <name type="synonym">Eumeta japonica</name>
    <dbReference type="NCBI Taxonomy" id="151549"/>
    <lineage>
        <taxon>Eukaryota</taxon>
        <taxon>Metazoa</taxon>
        <taxon>Ecdysozoa</taxon>
        <taxon>Arthropoda</taxon>
        <taxon>Hexapoda</taxon>
        <taxon>Insecta</taxon>
        <taxon>Pterygota</taxon>
        <taxon>Neoptera</taxon>
        <taxon>Endopterygota</taxon>
        <taxon>Lepidoptera</taxon>
        <taxon>Glossata</taxon>
        <taxon>Ditrysia</taxon>
        <taxon>Tineoidea</taxon>
        <taxon>Psychidae</taxon>
        <taxon>Oiketicinae</taxon>
        <taxon>Eumeta</taxon>
    </lineage>
</organism>
<reference evidence="1 2" key="1">
    <citation type="journal article" date="2019" name="Commun. Biol.">
        <title>The bagworm genome reveals a unique fibroin gene that provides high tensile strength.</title>
        <authorList>
            <person name="Kono N."/>
            <person name="Nakamura H."/>
            <person name="Ohtoshi R."/>
            <person name="Tomita M."/>
            <person name="Numata K."/>
            <person name="Arakawa K."/>
        </authorList>
    </citation>
    <scope>NUCLEOTIDE SEQUENCE [LARGE SCALE GENOMIC DNA]</scope>
</reference>
<evidence type="ECO:0000313" key="1">
    <source>
        <dbReference type="EMBL" id="GBP28567.1"/>
    </source>
</evidence>
<dbReference type="Proteomes" id="UP000299102">
    <property type="component" value="Unassembled WGS sequence"/>
</dbReference>
<dbReference type="EMBL" id="BGZK01000208">
    <property type="protein sequence ID" value="GBP28567.1"/>
    <property type="molecule type" value="Genomic_DNA"/>
</dbReference>
<protein>
    <submittedName>
        <fullName evidence="1">Uncharacterized protein</fullName>
    </submittedName>
</protein>
<name>A0A4C1URC0_EUMVA</name>
<sequence length="91" mass="10116">MIEIIDSRTDVLCGRVDLNVILGGSLREPTVAFAYNKFAVTARVGVWGGAVLTGHLSSWPYSQKFYKVDRRAVRLSLCCVCALQYRGYPDT</sequence>
<proteinExistence type="predicted"/>
<evidence type="ECO:0000313" key="2">
    <source>
        <dbReference type="Proteomes" id="UP000299102"/>
    </source>
</evidence>
<keyword evidence="2" id="KW-1185">Reference proteome</keyword>
<dbReference type="AlphaFoldDB" id="A0A4C1URC0"/>